<keyword evidence="5 8" id="KW-0472">Membrane</keyword>
<dbReference type="GO" id="GO:0002376">
    <property type="term" value="P:immune system process"/>
    <property type="evidence" value="ECO:0007669"/>
    <property type="project" value="UniProtKB-KW"/>
</dbReference>
<keyword evidence="11" id="KW-1185">Reference proteome</keyword>
<accession>A0A3B3ZP90</accession>
<dbReference type="PANTHER" id="PTHR19433:SF111">
    <property type="entry name" value="T CELL RECEPTOR ALPHA VARIABLE 4"/>
    <property type="match status" value="1"/>
</dbReference>
<evidence type="ECO:0000256" key="8">
    <source>
        <dbReference type="SAM" id="Phobius"/>
    </source>
</evidence>
<name>A0A3B3ZP90_9GOBI</name>
<evidence type="ECO:0000256" key="5">
    <source>
        <dbReference type="ARBA" id="ARBA00023136"/>
    </source>
</evidence>
<evidence type="ECO:0000259" key="9">
    <source>
        <dbReference type="PROSITE" id="PS50835"/>
    </source>
</evidence>
<organism evidence="10 11">
    <name type="scientific">Periophthalmus magnuspinnatus</name>
    <dbReference type="NCBI Taxonomy" id="409849"/>
    <lineage>
        <taxon>Eukaryota</taxon>
        <taxon>Metazoa</taxon>
        <taxon>Chordata</taxon>
        <taxon>Craniata</taxon>
        <taxon>Vertebrata</taxon>
        <taxon>Euteleostomi</taxon>
        <taxon>Actinopterygii</taxon>
        <taxon>Neopterygii</taxon>
        <taxon>Teleostei</taxon>
        <taxon>Neoteleostei</taxon>
        <taxon>Acanthomorphata</taxon>
        <taxon>Gobiaria</taxon>
        <taxon>Gobiiformes</taxon>
        <taxon>Gobioidei</taxon>
        <taxon>Gobiidae</taxon>
        <taxon>Oxudercinae</taxon>
        <taxon>Periophthalmus</taxon>
    </lineage>
</organism>
<dbReference type="GO" id="GO:0009617">
    <property type="term" value="P:response to bacterium"/>
    <property type="evidence" value="ECO:0007669"/>
    <property type="project" value="TreeGrafter"/>
</dbReference>
<dbReference type="CDD" id="cd00099">
    <property type="entry name" value="IgV"/>
    <property type="match status" value="1"/>
</dbReference>
<reference evidence="10" key="2">
    <citation type="submission" date="2025-09" db="UniProtKB">
        <authorList>
            <consortium name="Ensembl"/>
        </authorList>
    </citation>
    <scope>IDENTIFICATION</scope>
</reference>
<keyword evidence="8" id="KW-1133">Transmembrane helix</keyword>
<feature type="domain" description="Ig-like" evidence="9">
    <location>
        <begin position="52"/>
        <end position="132"/>
    </location>
</feature>
<sequence>MTMTCISSTALLFSISKLIFCHIFHLDGCDKLLFAACIAAGILYVLGSESWSVEVESGQSASLLCSNYTSSLSSISWFRAVRRSTLGRILTINSPSEPVSSEDQRFTLTSNLSHIFLTIKPVNTLDTGLYFCGYDSTLGLVIKGSTHLDVKEGILKMDKVAFLVGAPNFTLWMSIALGSLCILLIVVIVGANLVYVFNKIVKYLLKSYSTATDNLNYAAVNFQPKARRTKRSLHTDTNVIYTGTR</sequence>
<dbReference type="SMART" id="SM00409">
    <property type="entry name" value="IG"/>
    <property type="match status" value="1"/>
</dbReference>
<dbReference type="InterPro" id="IPR036179">
    <property type="entry name" value="Ig-like_dom_sf"/>
</dbReference>
<keyword evidence="4" id="KW-0391">Immunity</keyword>
<comment type="subcellular location">
    <subcellularLocation>
        <location evidence="1">Cell membrane</location>
    </subcellularLocation>
</comment>
<evidence type="ECO:0000256" key="6">
    <source>
        <dbReference type="ARBA" id="ARBA00023157"/>
    </source>
</evidence>
<evidence type="ECO:0000313" key="11">
    <source>
        <dbReference type="Proteomes" id="UP000261520"/>
    </source>
</evidence>
<dbReference type="InterPro" id="IPR052051">
    <property type="entry name" value="TCR_complex_component"/>
</dbReference>
<keyword evidence="8" id="KW-0812">Transmembrane</keyword>
<dbReference type="InterPro" id="IPR003599">
    <property type="entry name" value="Ig_sub"/>
</dbReference>
<evidence type="ECO:0000256" key="4">
    <source>
        <dbReference type="ARBA" id="ARBA00022859"/>
    </source>
</evidence>
<protein>
    <recommendedName>
        <fullName evidence="9">Ig-like domain-containing protein</fullName>
    </recommendedName>
</protein>
<dbReference type="Proteomes" id="UP000261520">
    <property type="component" value="Unplaced"/>
</dbReference>
<dbReference type="InterPro" id="IPR013106">
    <property type="entry name" value="Ig_V-set"/>
</dbReference>
<keyword evidence="6" id="KW-1015">Disulfide bond</keyword>
<dbReference type="PANTHER" id="PTHR19433">
    <property type="entry name" value="T-CELL RECEPTOR ALPHA CHAIN V REGION-RELATED"/>
    <property type="match status" value="1"/>
</dbReference>
<dbReference type="SUPFAM" id="SSF48726">
    <property type="entry name" value="Immunoglobulin"/>
    <property type="match status" value="1"/>
</dbReference>
<dbReference type="Pfam" id="PF07686">
    <property type="entry name" value="V-set"/>
    <property type="match status" value="1"/>
</dbReference>
<keyword evidence="7" id="KW-0325">Glycoprotein</keyword>
<dbReference type="PROSITE" id="PS50835">
    <property type="entry name" value="IG_LIKE"/>
    <property type="match status" value="1"/>
</dbReference>
<evidence type="ECO:0000256" key="7">
    <source>
        <dbReference type="ARBA" id="ARBA00023180"/>
    </source>
</evidence>
<dbReference type="Gene3D" id="2.60.40.10">
    <property type="entry name" value="Immunoglobulins"/>
    <property type="match status" value="1"/>
</dbReference>
<evidence type="ECO:0000256" key="3">
    <source>
        <dbReference type="ARBA" id="ARBA00022729"/>
    </source>
</evidence>
<reference evidence="10" key="1">
    <citation type="submission" date="2025-08" db="UniProtKB">
        <authorList>
            <consortium name="Ensembl"/>
        </authorList>
    </citation>
    <scope>IDENTIFICATION</scope>
</reference>
<evidence type="ECO:0000256" key="1">
    <source>
        <dbReference type="ARBA" id="ARBA00004236"/>
    </source>
</evidence>
<feature type="transmembrane region" description="Helical" evidence="8">
    <location>
        <begin position="171"/>
        <end position="197"/>
    </location>
</feature>
<dbReference type="STRING" id="409849.ENSPMGP00000006483"/>
<dbReference type="Ensembl" id="ENSPMGT00000006897.1">
    <property type="protein sequence ID" value="ENSPMGP00000006483.1"/>
    <property type="gene ID" value="ENSPMGG00000005447.1"/>
</dbReference>
<dbReference type="InterPro" id="IPR013783">
    <property type="entry name" value="Ig-like_fold"/>
</dbReference>
<dbReference type="InterPro" id="IPR007110">
    <property type="entry name" value="Ig-like_dom"/>
</dbReference>
<evidence type="ECO:0000256" key="2">
    <source>
        <dbReference type="ARBA" id="ARBA00022475"/>
    </source>
</evidence>
<dbReference type="GO" id="GO:0005886">
    <property type="term" value="C:plasma membrane"/>
    <property type="evidence" value="ECO:0007669"/>
    <property type="project" value="UniProtKB-SubCell"/>
</dbReference>
<keyword evidence="3" id="KW-0732">Signal</keyword>
<evidence type="ECO:0000313" key="10">
    <source>
        <dbReference type="Ensembl" id="ENSPMGP00000006483.1"/>
    </source>
</evidence>
<proteinExistence type="predicted"/>
<dbReference type="AlphaFoldDB" id="A0A3B3ZP90"/>
<keyword evidence="2" id="KW-1003">Cell membrane</keyword>